<comment type="caution">
    <text evidence="1">The sequence shown here is derived from an EMBL/GenBank/DDBJ whole genome shotgun (WGS) entry which is preliminary data.</text>
</comment>
<reference evidence="1 2" key="1">
    <citation type="submission" date="2015-12" db="EMBL/GenBank/DDBJ databases">
        <title>The genome of Folsomia candida.</title>
        <authorList>
            <person name="Faddeeva A."/>
            <person name="Derks M.F."/>
            <person name="Anvar Y."/>
            <person name="Smit S."/>
            <person name="Van Straalen N."/>
            <person name="Roelofs D."/>
        </authorList>
    </citation>
    <scope>NUCLEOTIDE SEQUENCE [LARGE SCALE GENOMIC DNA]</scope>
    <source>
        <strain evidence="1 2">VU population</strain>
        <tissue evidence="1">Whole body</tissue>
    </source>
</reference>
<organism evidence="1 2">
    <name type="scientific">Folsomia candida</name>
    <name type="common">Springtail</name>
    <dbReference type="NCBI Taxonomy" id="158441"/>
    <lineage>
        <taxon>Eukaryota</taxon>
        <taxon>Metazoa</taxon>
        <taxon>Ecdysozoa</taxon>
        <taxon>Arthropoda</taxon>
        <taxon>Hexapoda</taxon>
        <taxon>Collembola</taxon>
        <taxon>Entomobryomorpha</taxon>
        <taxon>Isotomoidea</taxon>
        <taxon>Isotomidae</taxon>
        <taxon>Proisotominae</taxon>
        <taxon>Folsomia</taxon>
    </lineage>
</organism>
<evidence type="ECO:0000313" key="1">
    <source>
        <dbReference type="EMBL" id="OXA57545.1"/>
    </source>
</evidence>
<name>A0A226EIP2_FOLCA</name>
<keyword evidence="2" id="KW-1185">Reference proteome</keyword>
<proteinExistence type="predicted"/>
<dbReference type="Proteomes" id="UP000198287">
    <property type="component" value="Unassembled WGS sequence"/>
</dbReference>
<dbReference type="AlphaFoldDB" id="A0A226EIP2"/>
<evidence type="ECO:0000313" key="2">
    <source>
        <dbReference type="Proteomes" id="UP000198287"/>
    </source>
</evidence>
<protein>
    <submittedName>
        <fullName evidence="1">Uncharacterized protein</fullName>
    </submittedName>
</protein>
<sequence>MPYWENIMATGIPTRIDTELKSTYEIRGDDSMFPTNDELTVNEDTVKIVPIKSEKLIQASNGKQRFSDLSSDIRVNNLMENSQQARVRALFDPEEVEIFEV</sequence>
<dbReference type="OrthoDB" id="6346805at2759"/>
<dbReference type="EMBL" id="LNIX01000003">
    <property type="protein sequence ID" value="OXA57545.1"/>
    <property type="molecule type" value="Genomic_DNA"/>
</dbReference>
<accession>A0A226EIP2</accession>
<gene>
    <name evidence="1" type="ORF">Fcan01_08407</name>
</gene>